<feature type="region of interest" description="Disordered" evidence="1">
    <location>
        <begin position="1"/>
        <end position="45"/>
    </location>
</feature>
<keyword evidence="3" id="KW-1185">Reference proteome</keyword>
<feature type="compositionally biased region" description="Basic and acidic residues" evidence="1">
    <location>
        <begin position="1"/>
        <end position="14"/>
    </location>
</feature>
<evidence type="ECO:0000256" key="1">
    <source>
        <dbReference type="SAM" id="MobiDB-lite"/>
    </source>
</evidence>
<dbReference type="InParanoid" id="A0A4Q1BAY1"/>
<reference evidence="2 3" key="1">
    <citation type="submission" date="2016-06" db="EMBL/GenBank/DDBJ databases">
        <title>Evolution of pathogenesis and genome organization in the Tremellales.</title>
        <authorList>
            <person name="Cuomo C."/>
            <person name="Litvintseva A."/>
            <person name="Heitman J."/>
            <person name="Chen Y."/>
            <person name="Sun S."/>
            <person name="Springer D."/>
            <person name="Dromer F."/>
            <person name="Young S."/>
            <person name="Zeng Q."/>
            <person name="Chapman S."/>
            <person name="Gujja S."/>
            <person name="Saif S."/>
            <person name="Birren B."/>
        </authorList>
    </citation>
    <scope>NUCLEOTIDE SEQUENCE [LARGE SCALE GENOMIC DNA]</scope>
    <source>
        <strain evidence="2 3">ATCC 28783</strain>
    </source>
</reference>
<feature type="compositionally biased region" description="Polar residues" evidence="1">
    <location>
        <begin position="192"/>
        <end position="203"/>
    </location>
</feature>
<feature type="compositionally biased region" description="Polar residues" evidence="1">
    <location>
        <begin position="146"/>
        <end position="157"/>
    </location>
</feature>
<feature type="region of interest" description="Disordered" evidence="1">
    <location>
        <begin position="63"/>
        <end position="216"/>
    </location>
</feature>
<comment type="caution">
    <text evidence="2">The sequence shown here is derived from an EMBL/GenBank/DDBJ whole genome shotgun (WGS) entry which is preliminary data.</text>
</comment>
<evidence type="ECO:0000313" key="3">
    <source>
        <dbReference type="Proteomes" id="UP000289152"/>
    </source>
</evidence>
<dbReference type="VEuPathDB" id="FungiDB:TREMEDRAFT_65726"/>
<sequence length="412" mass="44579">MTEDTEGPHVRDGETSPGPFSSFLSISGGGPPDLHAIRRSASDPELQNAQTLAVRRSIEDFNALSPDPYASSVFGLSGSKEPHMISTQASTQPNKTGQSPPSSSPDIPEIVEDLVARNQSPANYSGSGLHSSNSDRSADSEDTRSETSSLLDSSTGGHSEDEARPTEKPSDTVDTHYSPGGTYTGGNTDGTSPDNGVNLSTCGIPNEKKKKKKKNSKLSTAFTSVIDLDDIPETVKTWCKQAHKRKATALFNYSKLQVSSLTRELTDQEVAQRLKSVRGLLGIQHGQKLPFPEVRTALLRHELDGLDPTQVTLLLDSLAIYPETGTIFDHQGYSQEEPLKSLKDQLDDFLARGLISELMGKDLPTGLRFVGEKAIYHPPTITVPDEYDHTLLHNLTTRLGMNCPDPSLSKAT</sequence>
<evidence type="ECO:0000313" key="2">
    <source>
        <dbReference type="EMBL" id="RXK34836.1"/>
    </source>
</evidence>
<feature type="compositionally biased region" description="Basic and acidic residues" evidence="1">
    <location>
        <begin position="136"/>
        <end position="145"/>
    </location>
</feature>
<proteinExistence type="predicted"/>
<feature type="compositionally biased region" description="Polar residues" evidence="1">
    <location>
        <begin position="117"/>
        <end position="135"/>
    </location>
</feature>
<dbReference type="AlphaFoldDB" id="A0A4Q1BAY1"/>
<feature type="compositionally biased region" description="Basic and acidic residues" evidence="1">
    <location>
        <begin position="158"/>
        <end position="174"/>
    </location>
</feature>
<name>A0A4Q1BAY1_TREME</name>
<gene>
    <name evidence="2" type="ORF">M231_07908</name>
</gene>
<accession>A0A4Q1BAY1</accession>
<protein>
    <submittedName>
        <fullName evidence="2">Uncharacterized protein</fullName>
    </submittedName>
</protein>
<organism evidence="2 3">
    <name type="scientific">Tremella mesenterica</name>
    <name type="common">Jelly fungus</name>
    <dbReference type="NCBI Taxonomy" id="5217"/>
    <lineage>
        <taxon>Eukaryota</taxon>
        <taxon>Fungi</taxon>
        <taxon>Dikarya</taxon>
        <taxon>Basidiomycota</taxon>
        <taxon>Agaricomycotina</taxon>
        <taxon>Tremellomycetes</taxon>
        <taxon>Tremellales</taxon>
        <taxon>Tremellaceae</taxon>
        <taxon>Tremella</taxon>
    </lineage>
</organism>
<dbReference type="EMBL" id="SDIL01000184">
    <property type="protein sequence ID" value="RXK34836.1"/>
    <property type="molecule type" value="Genomic_DNA"/>
</dbReference>
<feature type="compositionally biased region" description="Polar residues" evidence="1">
    <location>
        <begin position="85"/>
        <end position="98"/>
    </location>
</feature>
<dbReference type="Proteomes" id="UP000289152">
    <property type="component" value="Unassembled WGS sequence"/>
</dbReference>